<evidence type="ECO:0000313" key="3">
    <source>
        <dbReference type="Proteomes" id="UP000578531"/>
    </source>
</evidence>
<gene>
    <name evidence="2" type="ORF">HO173_009477</name>
</gene>
<accession>A0A8H6FPN2</accession>
<dbReference type="AlphaFoldDB" id="A0A8H6FPN2"/>
<name>A0A8H6FPN2_9LECA</name>
<evidence type="ECO:0000313" key="2">
    <source>
        <dbReference type="EMBL" id="KAF6232372.1"/>
    </source>
</evidence>
<feature type="region of interest" description="Disordered" evidence="1">
    <location>
        <begin position="1"/>
        <end position="48"/>
    </location>
</feature>
<protein>
    <submittedName>
        <fullName evidence="2">Uncharacterized protein</fullName>
    </submittedName>
</protein>
<keyword evidence="3" id="KW-1185">Reference proteome</keyword>
<comment type="caution">
    <text evidence="2">The sequence shown here is derived from an EMBL/GenBank/DDBJ whole genome shotgun (WGS) entry which is preliminary data.</text>
</comment>
<dbReference type="GeneID" id="59291128"/>
<dbReference type="Proteomes" id="UP000578531">
    <property type="component" value="Unassembled WGS sequence"/>
</dbReference>
<proteinExistence type="predicted"/>
<feature type="region of interest" description="Disordered" evidence="1">
    <location>
        <begin position="132"/>
        <end position="201"/>
    </location>
</feature>
<reference evidence="2 3" key="1">
    <citation type="journal article" date="2020" name="Genomics">
        <title>Complete, high-quality genomes from long-read metagenomic sequencing of two wolf lichen thalli reveals enigmatic genome architecture.</title>
        <authorList>
            <person name="McKenzie S.K."/>
            <person name="Walston R.F."/>
            <person name="Allen J.L."/>
        </authorList>
    </citation>
    <scope>NUCLEOTIDE SEQUENCE [LARGE SCALE GENOMIC DNA]</scope>
    <source>
        <strain evidence="2">WasteWater2</strain>
    </source>
</reference>
<dbReference type="RefSeq" id="XP_037161801.1">
    <property type="nucleotide sequence ID" value="XM_037311367.1"/>
</dbReference>
<evidence type="ECO:0000256" key="1">
    <source>
        <dbReference type="SAM" id="MobiDB-lite"/>
    </source>
</evidence>
<feature type="compositionally biased region" description="Acidic residues" evidence="1">
    <location>
        <begin position="136"/>
        <end position="178"/>
    </location>
</feature>
<organism evidence="2 3">
    <name type="scientific">Letharia columbiana</name>
    <dbReference type="NCBI Taxonomy" id="112416"/>
    <lineage>
        <taxon>Eukaryota</taxon>
        <taxon>Fungi</taxon>
        <taxon>Dikarya</taxon>
        <taxon>Ascomycota</taxon>
        <taxon>Pezizomycotina</taxon>
        <taxon>Lecanoromycetes</taxon>
        <taxon>OSLEUM clade</taxon>
        <taxon>Lecanoromycetidae</taxon>
        <taxon>Lecanorales</taxon>
        <taxon>Lecanorineae</taxon>
        <taxon>Parmeliaceae</taxon>
        <taxon>Letharia</taxon>
    </lineage>
</organism>
<dbReference type="EMBL" id="JACCJC010000049">
    <property type="protein sequence ID" value="KAF6232372.1"/>
    <property type="molecule type" value="Genomic_DNA"/>
</dbReference>
<sequence length="201" mass="22484">MPATPTDELRFLRTLTPPPPTSSTSNPDSDDYDPYRSPSPENTTGVQFDPRDRMWRCTRCGWEVETIDGVQGVCRGRHESDLTRVDGWFSTCEWDVGMWSDQGGEDGSFDGNEGRSEDEFIFLGEVGEMVVGGSGGDDDEEREDVVDDDDDDGDDMGWIVEDEDVEDEVWEGDDDTRMEDEGPREPGLGALYQRDAMESGE</sequence>